<feature type="transmembrane region" description="Helical" evidence="6">
    <location>
        <begin position="110"/>
        <end position="134"/>
    </location>
</feature>
<gene>
    <name evidence="8" type="ORF">DW265_14340</name>
</gene>
<feature type="transmembrane region" description="Helical" evidence="6">
    <location>
        <begin position="154"/>
        <end position="173"/>
    </location>
</feature>
<dbReference type="Proteomes" id="UP000284095">
    <property type="component" value="Unassembled WGS sequence"/>
</dbReference>
<keyword evidence="3 6" id="KW-0812">Transmembrane</keyword>
<feature type="transmembrane region" description="Helical" evidence="6">
    <location>
        <begin position="69"/>
        <end position="89"/>
    </location>
</feature>
<dbReference type="GO" id="GO:0000271">
    <property type="term" value="P:polysaccharide biosynthetic process"/>
    <property type="evidence" value="ECO:0007669"/>
    <property type="project" value="InterPro"/>
</dbReference>
<evidence type="ECO:0000313" key="8">
    <source>
        <dbReference type="EMBL" id="RHG21610.1"/>
    </source>
</evidence>
<dbReference type="AlphaFoldDB" id="A0A414SNM7"/>
<accession>A0A414SNM7</accession>
<evidence type="ECO:0000313" key="9">
    <source>
        <dbReference type="Proteomes" id="UP000284095"/>
    </source>
</evidence>
<dbReference type="PANTHER" id="PTHR38459">
    <property type="entry name" value="PROPHAGE BACTOPRENOL-LINKED GLUCOSE TRANSLOCASE HOMOLOG"/>
    <property type="match status" value="1"/>
</dbReference>
<dbReference type="EMBL" id="QRIC01000048">
    <property type="protein sequence ID" value="RHG21610.1"/>
    <property type="molecule type" value="Genomic_DNA"/>
</dbReference>
<evidence type="ECO:0000259" key="7">
    <source>
        <dbReference type="Pfam" id="PF04138"/>
    </source>
</evidence>
<comment type="caution">
    <text evidence="8">The sequence shown here is derived from an EMBL/GenBank/DDBJ whole genome shotgun (WGS) entry which is preliminary data.</text>
</comment>
<proteinExistence type="inferred from homology"/>
<comment type="subcellular location">
    <subcellularLocation>
        <location evidence="1">Membrane</location>
        <topology evidence="1">Multi-pass membrane protein</topology>
    </subcellularLocation>
</comment>
<evidence type="ECO:0000256" key="2">
    <source>
        <dbReference type="ARBA" id="ARBA00009399"/>
    </source>
</evidence>
<dbReference type="InterPro" id="IPR007267">
    <property type="entry name" value="GtrA_DPMS_TM"/>
</dbReference>
<protein>
    <submittedName>
        <fullName evidence="8">GtrA family protein</fullName>
    </submittedName>
</protein>
<evidence type="ECO:0000256" key="3">
    <source>
        <dbReference type="ARBA" id="ARBA00022692"/>
    </source>
</evidence>
<keyword evidence="9" id="KW-1185">Reference proteome</keyword>
<dbReference type="InterPro" id="IPR051401">
    <property type="entry name" value="GtrA_CellWall_Glycosyl"/>
</dbReference>
<evidence type="ECO:0000256" key="1">
    <source>
        <dbReference type="ARBA" id="ARBA00004141"/>
    </source>
</evidence>
<keyword evidence="5 6" id="KW-0472">Membrane</keyword>
<sequence>MFRNNTYIRTRHIILRVLYCSRMTRKEMKMKKKIEKIINKETILYIFFGVWTTIVNFGSFVIFEKIFGSEYYLIANVGSFVCATLFAFITNKYFVFESHSWEIRVWVKEMISFVMSRIVTFLIIEEFGLFFLVSICRMGSLKFGMIDGKLAAKIILAFIAVLANYILGKFLVFKNNKK</sequence>
<feature type="transmembrane region" description="Helical" evidence="6">
    <location>
        <begin position="43"/>
        <end position="63"/>
    </location>
</feature>
<evidence type="ECO:0000256" key="6">
    <source>
        <dbReference type="SAM" id="Phobius"/>
    </source>
</evidence>
<evidence type="ECO:0000256" key="5">
    <source>
        <dbReference type="ARBA" id="ARBA00023136"/>
    </source>
</evidence>
<feature type="domain" description="GtrA/DPMS transmembrane" evidence="7">
    <location>
        <begin position="45"/>
        <end position="173"/>
    </location>
</feature>
<name>A0A414SNM7_9FIRM</name>
<dbReference type="GO" id="GO:0005886">
    <property type="term" value="C:plasma membrane"/>
    <property type="evidence" value="ECO:0007669"/>
    <property type="project" value="TreeGrafter"/>
</dbReference>
<dbReference type="PANTHER" id="PTHR38459:SF5">
    <property type="entry name" value="CELL WALL TEICHOIC ACID GLYCOSYLATION PROTEIN GTCA"/>
    <property type="match status" value="1"/>
</dbReference>
<keyword evidence="4 6" id="KW-1133">Transmembrane helix</keyword>
<evidence type="ECO:0000256" key="4">
    <source>
        <dbReference type="ARBA" id="ARBA00022989"/>
    </source>
</evidence>
<comment type="similarity">
    <text evidence="2">Belongs to the GtrA family.</text>
</comment>
<reference evidence="8 9" key="1">
    <citation type="submission" date="2018-08" db="EMBL/GenBank/DDBJ databases">
        <title>A genome reference for cultivated species of the human gut microbiota.</title>
        <authorList>
            <person name="Zou Y."/>
            <person name="Xue W."/>
            <person name="Luo G."/>
        </authorList>
    </citation>
    <scope>NUCLEOTIDE SEQUENCE [LARGE SCALE GENOMIC DNA]</scope>
    <source>
        <strain evidence="8 9">AM22-22</strain>
    </source>
</reference>
<dbReference type="Pfam" id="PF04138">
    <property type="entry name" value="GtrA_DPMS_TM"/>
    <property type="match status" value="1"/>
</dbReference>
<organism evidence="8 9">
    <name type="scientific">Dorea longicatena</name>
    <dbReference type="NCBI Taxonomy" id="88431"/>
    <lineage>
        <taxon>Bacteria</taxon>
        <taxon>Bacillati</taxon>
        <taxon>Bacillota</taxon>
        <taxon>Clostridia</taxon>
        <taxon>Lachnospirales</taxon>
        <taxon>Lachnospiraceae</taxon>
        <taxon>Dorea</taxon>
    </lineage>
</organism>